<dbReference type="SUPFAM" id="SSF88946">
    <property type="entry name" value="Sigma2 domain of RNA polymerase sigma factors"/>
    <property type="match status" value="1"/>
</dbReference>
<dbReference type="NCBIfam" id="TIGR02937">
    <property type="entry name" value="sigma70-ECF"/>
    <property type="match status" value="1"/>
</dbReference>
<dbReference type="Pfam" id="PF04545">
    <property type="entry name" value="Sigma70_r4"/>
    <property type="match status" value="1"/>
</dbReference>
<evidence type="ECO:0000256" key="1">
    <source>
        <dbReference type="ARBA" id="ARBA00010641"/>
    </source>
</evidence>
<dbReference type="PANTHER" id="PTHR43133">
    <property type="entry name" value="RNA POLYMERASE ECF-TYPE SIGMA FACTO"/>
    <property type="match status" value="1"/>
</dbReference>
<keyword evidence="4" id="KW-0238">DNA-binding</keyword>
<feature type="domain" description="RNA polymerase sigma-70 region 4" evidence="7">
    <location>
        <begin position="143"/>
        <end position="191"/>
    </location>
</feature>
<dbReference type="InterPro" id="IPR007627">
    <property type="entry name" value="RNA_pol_sigma70_r2"/>
</dbReference>
<evidence type="ECO:0000313" key="8">
    <source>
        <dbReference type="EMBL" id="KKL55990.1"/>
    </source>
</evidence>
<dbReference type="InterPro" id="IPR013325">
    <property type="entry name" value="RNA_pol_sigma_r2"/>
</dbReference>
<dbReference type="GO" id="GO:0003677">
    <property type="term" value="F:DNA binding"/>
    <property type="evidence" value="ECO:0007669"/>
    <property type="project" value="UniProtKB-KW"/>
</dbReference>
<comment type="similarity">
    <text evidence="1">Belongs to the sigma-70 factor family. ECF subfamily.</text>
</comment>
<dbReference type="GO" id="GO:0016987">
    <property type="term" value="F:sigma factor activity"/>
    <property type="evidence" value="ECO:0007669"/>
    <property type="project" value="UniProtKB-KW"/>
</dbReference>
<dbReference type="AlphaFoldDB" id="A0A0F9FFG6"/>
<keyword evidence="5" id="KW-0804">Transcription</keyword>
<organism evidence="8">
    <name type="scientific">marine sediment metagenome</name>
    <dbReference type="NCBI Taxonomy" id="412755"/>
    <lineage>
        <taxon>unclassified sequences</taxon>
        <taxon>metagenomes</taxon>
        <taxon>ecological metagenomes</taxon>
    </lineage>
</organism>
<evidence type="ECO:0000256" key="3">
    <source>
        <dbReference type="ARBA" id="ARBA00023082"/>
    </source>
</evidence>
<evidence type="ECO:0000256" key="5">
    <source>
        <dbReference type="ARBA" id="ARBA00023163"/>
    </source>
</evidence>
<dbReference type="Pfam" id="PF04542">
    <property type="entry name" value="Sigma70_r2"/>
    <property type="match status" value="1"/>
</dbReference>
<evidence type="ECO:0000259" key="6">
    <source>
        <dbReference type="Pfam" id="PF04542"/>
    </source>
</evidence>
<dbReference type="EMBL" id="LAZR01030644">
    <property type="protein sequence ID" value="KKL55990.1"/>
    <property type="molecule type" value="Genomic_DNA"/>
</dbReference>
<dbReference type="InterPro" id="IPR014284">
    <property type="entry name" value="RNA_pol_sigma-70_dom"/>
</dbReference>
<dbReference type="CDD" id="cd06171">
    <property type="entry name" value="Sigma70_r4"/>
    <property type="match status" value="1"/>
</dbReference>
<name>A0A0F9FFG6_9ZZZZ</name>
<proteinExistence type="inferred from homology"/>
<dbReference type="SUPFAM" id="SSF88659">
    <property type="entry name" value="Sigma3 and sigma4 domains of RNA polymerase sigma factors"/>
    <property type="match status" value="1"/>
</dbReference>
<evidence type="ECO:0000256" key="4">
    <source>
        <dbReference type="ARBA" id="ARBA00023125"/>
    </source>
</evidence>
<dbReference type="InterPro" id="IPR036388">
    <property type="entry name" value="WH-like_DNA-bd_sf"/>
</dbReference>
<dbReference type="GO" id="GO:0006352">
    <property type="term" value="P:DNA-templated transcription initiation"/>
    <property type="evidence" value="ECO:0007669"/>
    <property type="project" value="InterPro"/>
</dbReference>
<reference evidence="8" key="1">
    <citation type="journal article" date="2015" name="Nature">
        <title>Complex archaea that bridge the gap between prokaryotes and eukaryotes.</title>
        <authorList>
            <person name="Spang A."/>
            <person name="Saw J.H."/>
            <person name="Jorgensen S.L."/>
            <person name="Zaremba-Niedzwiedzka K."/>
            <person name="Martijn J."/>
            <person name="Lind A.E."/>
            <person name="van Eijk R."/>
            <person name="Schleper C."/>
            <person name="Guy L."/>
            <person name="Ettema T.J."/>
        </authorList>
    </citation>
    <scope>NUCLEOTIDE SEQUENCE</scope>
</reference>
<dbReference type="Gene3D" id="1.10.10.10">
    <property type="entry name" value="Winged helix-like DNA-binding domain superfamily/Winged helix DNA-binding domain"/>
    <property type="match status" value="1"/>
</dbReference>
<feature type="domain" description="RNA polymerase sigma-70 region 2" evidence="6">
    <location>
        <begin position="42"/>
        <end position="110"/>
    </location>
</feature>
<evidence type="ECO:0008006" key="9">
    <source>
        <dbReference type="Google" id="ProtNLM"/>
    </source>
</evidence>
<accession>A0A0F9FFG6</accession>
<protein>
    <recommendedName>
        <fullName evidence="9">RNA polymerase sigma-70 region 2 domain-containing protein</fullName>
    </recommendedName>
</protein>
<keyword evidence="2" id="KW-0805">Transcription regulation</keyword>
<evidence type="ECO:0000256" key="2">
    <source>
        <dbReference type="ARBA" id="ARBA00023015"/>
    </source>
</evidence>
<evidence type="ECO:0000259" key="7">
    <source>
        <dbReference type="Pfam" id="PF04545"/>
    </source>
</evidence>
<sequence>MDRTRHLPTSKRAAVSTTEGCYDESQLVERAKDMEADALASLYSIYYPRIYNYAFFQLGDIQAAEDLTSDVMLKVLESIDRYRSEGPPFSAWVFRIARNKLIDLHRQRKRNGMVNLLDLPVAIELAPETLAERALDRGQLQIALKYLNEVQRQVIVLRFIEGFDTATVAHTLGRKVSSVKSVQHRALKSLRGILSRNGR</sequence>
<dbReference type="InterPro" id="IPR007630">
    <property type="entry name" value="RNA_pol_sigma70_r4"/>
</dbReference>
<dbReference type="PANTHER" id="PTHR43133:SF57">
    <property type="entry name" value="RNA POLYMERASE SIGMA-70 FACTOR"/>
    <property type="match status" value="1"/>
</dbReference>
<keyword evidence="3" id="KW-0731">Sigma factor</keyword>
<gene>
    <name evidence="8" type="ORF">LCGC14_2249890</name>
</gene>
<comment type="caution">
    <text evidence="8">The sequence shown here is derived from an EMBL/GenBank/DDBJ whole genome shotgun (WGS) entry which is preliminary data.</text>
</comment>
<dbReference type="InterPro" id="IPR039425">
    <property type="entry name" value="RNA_pol_sigma-70-like"/>
</dbReference>
<dbReference type="Gene3D" id="1.10.1740.10">
    <property type="match status" value="1"/>
</dbReference>
<dbReference type="InterPro" id="IPR013324">
    <property type="entry name" value="RNA_pol_sigma_r3/r4-like"/>
</dbReference>